<gene>
    <name evidence="2" type="ORF">E1B28_002621</name>
</gene>
<feature type="region of interest" description="Disordered" evidence="1">
    <location>
        <begin position="1"/>
        <end position="34"/>
    </location>
</feature>
<name>A0A9P7RPG7_9AGAR</name>
<dbReference type="RefSeq" id="XP_043003154.1">
    <property type="nucleotide sequence ID" value="XM_043159551.1"/>
</dbReference>
<proteinExistence type="predicted"/>
<organism evidence="2 3">
    <name type="scientific">Marasmius oreades</name>
    <name type="common">fairy-ring Marasmius</name>
    <dbReference type="NCBI Taxonomy" id="181124"/>
    <lineage>
        <taxon>Eukaryota</taxon>
        <taxon>Fungi</taxon>
        <taxon>Dikarya</taxon>
        <taxon>Basidiomycota</taxon>
        <taxon>Agaricomycotina</taxon>
        <taxon>Agaricomycetes</taxon>
        <taxon>Agaricomycetidae</taxon>
        <taxon>Agaricales</taxon>
        <taxon>Marasmiineae</taxon>
        <taxon>Marasmiaceae</taxon>
        <taxon>Marasmius</taxon>
    </lineage>
</organism>
<feature type="compositionally biased region" description="Basic and acidic residues" evidence="1">
    <location>
        <begin position="21"/>
        <end position="34"/>
    </location>
</feature>
<dbReference type="GeneID" id="66071697"/>
<evidence type="ECO:0000313" key="3">
    <source>
        <dbReference type="Proteomes" id="UP001049176"/>
    </source>
</evidence>
<reference evidence="2" key="1">
    <citation type="journal article" date="2021" name="Genome Biol. Evol.">
        <title>The assembled and annotated genome of the fairy-ring fungus Marasmius oreades.</title>
        <authorList>
            <person name="Hiltunen M."/>
            <person name="Ament-Velasquez S.L."/>
            <person name="Johannesson H."/>
        </authorList>
    </citation>
    <scope>NUCLEOTIDE SEQUENCE</scope>
    <source>
        <strain evidence="2">03SP1</strain>
    </source>
</reference>
<protein>
    <submittedName>
        <fullName evidence="2">Uncharacterized protein</fullName>
    </submittedName>
</protein>
<keyword evidence="3" id="KW-1185">Reference proteome</keyword>
<dbReference type="KEGG" id="more:E1B28_002621"/>
<accession>A0A9P7RPG7</accession>
<dbReference type="Proteomes" id="UP001049176">
    <property type="component" value="Chromosome 10"/>
</dbReference>
<sequence>MYSTDTSNAYELLPQVSMGSEEQRLNPDQEQEGDRAAQYIALGSSGVHSILD</sequence>
<dbReference type="EMBL" id="CM032190">
    <property type="protein sequence ID" value="KAG7086683.1"/>
    <property type="molecule type" value="Genomic_DNA"/>
</dbReference>
<comment type="caution">
    <text evidence="2">The sequence shown here is derived from an EMBL/GenBank/DDBJ whole genome shotgun (WGS) entry which is preliminary data.</text>
</comment>
<dbReference type="AlphaFoldDB" id="A0A9P7RPG7"/>
<evidence type="ECO:0000256" key="1">
    <source>
        <dbReference type="SAM" id="MobiDB-lite"/>
    </source>
</evidence>
<evidence type="ECO:0000313" key="2">
    <source>
        <dbReference type="EMBL" id="KAG7086683.1"/>
    </source>
</evidence>